<gene>
    <name evidence="5" type="ORF">ERS686654_00289</name>
</gene>
<dbReference type="InterPro" id="IPR013762">
    <property type="entry name" value="Integrase-like_cat_sf"/>
</dbReference>
<dbReference type="InterPro" id="IPR050090">
    <property type="entry name" value="Tyrosine_recombinase_XerCD"/>
</dbReference>
<dbReference type="GO" id="GO:0015074">
    <property type="term" value="P:DNA integration"/>
    <property type="evidence" value="ECO:0007669"/>
    <property type="project" value="InterPro"/>
</dbReference>
<dbReference type="Proteomes" id="UP000052237">
    <property type="component" value="Unassembled WGS sequence"/>
</dbReference>
<evidence type="ECO:0000256" key="1">
    <source>
        <dbReference type="ARBA" id="ARBA00008857"/>
    </source>
</evidence>
<evidence type="ECO:0000313" key="5">
    <source>
        <dbReference type="EMBL" id="CUU70923.1"/>
    </source>
</evidence>
<comment type="caution">
    <text evidence="5">The sequence shown here is derived from an EMBL/GenBank/DDBJ whole genome shotgun (WGS) entry which is preliminary data.</text>
</comment>
<evidence type="ECO:0000256" key="3">
    <source>
        <dbReference type="ARBA" id="ARBA00023172"/>
    </source>
</evidence>
<evidence type="ECO:0000313" key="6">
    <source>
        <dbReference type="Proteomes" id="UP000052237"/>
    </source>
</evidence>
<dbReference type="EMBL" id="FAVB01000001">
    <property type="protein sequence ID" value="CUU70923.1"/>
    <property type="molecule type" value="Genomic_DNA"/>
</dbReference>
<protein>
    <submittedName>
        <fullName evidence="5">Site-specific tyrosine recombinase XerS</fullName>
    </submittedName>
</protein>
<accession>A0A0S4R9W0</accession>
<dbReference type="AlphaFoldDB" id="A0A0S4R9W0"/>
<comment type="similarity">
    <text evidence="1">Belongs to the 'phage' integrase family.</text>
</comment>
<dbReference type="PANTHER" id="PTHR30349">
    <property type="entry name" value="PHAGE INTEGRASE-RELATED"/>
    <property type="match status" value="1"/>
</dbReference>
<dbReference type="Gene3D" id="1.10.443.10">
    <property type="entry name" value="Intergrase catalytic core"/>
    <property type="match status" value="1"/>
</dbReference>
<keyword evidence="6" id="KW-1185">Reference proteome</keyword>
<keyword evidence="3" id="KW-0233">DNA recombination</keyword>
<sequence length="419" mass="48443">MFKLKDGRFKSDFHINGKRYQRTWNTTDIDVAKKCEKDLKVSLQAALLTPAQLGFNGLDWLLETPKENKPFLLSEAKDYMVERVWQFLEDNKNPPSRINTLIKIMGDIDISLITDEVLLNLKRRMLILGINGKRYKEKTFNHIMGTLKSTLDMLESTGAYEFANKPNFKKLFASIRETKRVCFTDEEIDSIARYFKGVFEKTQTLADKEMYEYFVINSNLGLRPSEYYELRVGDIDFDNATITISRALKTHSTTMKVGVTKNASSRTLPLGGITLEFLRNICDRIKIALSLEKSEAMQLYLDEPEGSLKEVYYWVARGKYKGLDKSNYQNCKLNNLNHMMCEARWKQMSKALGFDKRSNAKEYTQYAIRHTVASRLVSLKKFSAHRLMQYLGHKNIQTSLKYVHLNTEDIRDGIGVGIC</sequence>
<dbReference type="PANTHER" id="PTHR30349:SF41">
    <property type="entry name" value="INTEGRASE_RECOMBINASE PROTEIN MJ0367-RELATED"/>
    <property type="match status" value="1"/>
</dbReference>
<dbReference type="InterPro" id="IPR002104">
    <property type="entry name" value="Integrase_catalytic"/>
</dbReference>
<dbReference type="PROSITE" id="PS51898">
    <property type="entry name" value="TYR_RECOMBINASE"/>
    <property type="match status" value="1"/>
</dbReference>
<dbReference type="SUPFAM" id="SSF56349">
    <property type="entry name" value="DNA breaking-rejoining enzymes"/>
    <property type="match status" value="1"/>
</dbReference>
<evidence type="ECO:0000256" key="2">
    <source>
        <dbReference type="ARBA" id="ARBA00023125"/>
    </source>
</evidence>
<proteinExistence type="inferred from homology"/>
<name>A0A0S4R9W0_CAMHY</name>
<dbReference type="RefSeq" id="WP_059434913.1">
    <property type="nucleotide sequence ID" value="NZ_FAVB01000001.1"/>
</dbReference>
<reference evidence="5 6" key="1">
    <citation type="submission" date="2015-11" db="EMBL/GenBank/DDBJ databases">
        <authorList>
            <consortium name="Pathogen Informatics"/>
        </authorList>
    </citation>
    <scope>NUCLEOTIDE SEQUENCE [LARGE SCALE GENOMIC DNA]</scope>
    <source>
        <strain evidence="5 6">006A-0059</strain>
    </source>
</reference>
<dbReference type="GO" id="GO:0003677">
    <property type="term" value="F:DNA binding"/>
    <property type="evidence" value="ECO:0007669"/>
    <property type="project" value="UniProtKB-KW"/>
</dbReference>
<evidence type="ECO:0000259" key="4">
    <source>
        <dbReference type="PROSITE" id="PS51898"/>
    </source>
</evidence>
<dbReference type="Pfam" id="PF00589">
    <property type="entry name" value="Phage_integrase"/>
    <property type="match status" value="1"/>
</dbReference>
<organism evidence="5 6">
    <name type="scientific">Campylobacter hyointestinalis subsp. hyointestinalis</name>
    <dbReference type="NCBI Taxonomy" id="91352"/>
    <lineage>
        <taxon>Bacteria</taxon>
        <taxon>Pseudomonadati</taxon>
        <taxon>Campylobacterota</taxon>
        <taxon>Epsilonproteobacteria</taxon>
        <taxon>Campylobacterales</taxon>
        <taxon>Campylobacteraceae</taxon>
        <taxon>Campylobacter</taxon>
    </lineage>
</organism>
<keyword evidence="2" id="KW-0238">DNA-binding</keyword>
<dbReference type="GO" id="GO:0006310">
    <property type="term" value="P:DNA recombination"/>
    <property type="evidence" value="ECO:0007669"/>
    <property type="project" value="UniProtKB-KW"/>
</dbReference>
<feature type="domain" description="Tyr recombinase" evidence="4">
    <location>
        <begin position="178"/>
        <end position="415"/>
    </location>
</feature>
<dbReference type="InterPro" id="IPR011010">
    <property type="entry name" value="DNA_brk_join_enz"/>
</dbReference>